<dbReference type="AlphaFoldDB" id="A0A6P5GA79"/>
<dbReference type="Pfam" id="PF04043">
    <property type="entry name" value="PMEI"/>
    <property type="match status" value="1"/>
</dbReference>
<reference evidence="5" key="2">
    <citation type="submission" date="2025-08" db="UniProtKB">
        <authorList>
            <consortium name="RefSeq"/>
        </authorList>
    </citation>
    <scope>IDENTIFICATION</scope>
    <source>
        <tissue evidence="5">Leaf</tissue>
    </source>
</reference>
<dbReference type="GO" id="GO:0004857">
    <property type="term" value="F:enzyme inhibitor activity"/>
    <property type="evidence" value="ECO:0007669"/>
    <property type="project" value="InterPro"/>
</dbReference>
<feature type="domain" description="Pectinesterase inhibitor" evidence="3">
    <location>
        <begin position="30"/>
        <end position="187"/>
    </location>
</feature>
<dbReference type="PANTHER" id="PTHR31080:SF296">
    <property type="entry name" value="OS05G0360900 PROTEIN"/>
    <property type="match status" value="1"/>
</dbReference>
<evidence type="ECO:0000313" key="4">
    <source>
        <dbReference type="Proteomes" id="UP000515123"/>
    </source>
</evidence>
<gene>
    <name evidence="5" type="primary">LOC109719774</name>
</gene>
<evidence type="ECO:0000259" key="3">
    <source>
        <dbReference type="SMART" id="SM00856"/>
    </source>
</evidence>
<dbReference type="InterPro" id="IPR006501">
    <property type="entry name" value="Pectinesterase_inhib_dom"/>
</dbReference>
<organism evidence="4 5">
    <name type="scientific">Ananas comosus</name>
    <name type="common">Pineapple</name>
    <name type="synonym">Ananas ananas</name>
    <dbReference type="NCBI Taxonomy" id="4615"/>
    <lineage>
        <taxon>Eukaryota</taxon>
        <taxon>Viridiplantae</taxon>
        <taxon>Streptophyta</taxon>
        <taxon>Embryophyta</taxon>
        <taxon>Tracheophyta</taxon>
        <taxon>Spermatophyta</taxon>
        <taxon>Magnoliopsida</taxon>
        <taxon>Liliopsida</taxon>
        <taxon>Poales</taxon>
        <taxon>Bromeliaceae</taxon>
        <taxon>Bromelioideae</taxon>
        <taxon>Ananas</taxon>
    </lineage>
</organism>
<dbReference type="InterPro" id="IPR051955">
    <property type="entry name" value="PME_Inhibitor"/>
</dbReference>
<dbReference type="SMART" id="SM00856">
    <property type="entry name" value="PMEI"/>
    <property type="match status" value="1"/>
</dbReference>
<dbReference type="Gene3D" id="1.20.140.40">
    <property type="entry name" value="Invertase/pectin methylesterase inhibitor family protein"/>
    <property type="match status" value="1"/>
</dbReference>
<reference evidence="4" key="1">
    <citation type="journal article" date="2015" name="Nat. Genet.">
        <title>The pineapple genome and the evolution of CAM photosynthesis.</title>
        <authorList>
            <person name="Ming R."/>
            <person name="VanBuren R."/>
            <person name="Wai C.M."/>
            <person name="Tang H."/>
            <person name="Schatz M.C."/>
            <person name="Bowers J.E."/>
            <person name="Lyons E."/>
            <person name="Wang M.L."/>
            <person name="Chen J."/>
            <person name="Biggers E."/>
            <person name="Zhang J."/>
            <person name="Huang L."/>
            <person name="Zhang L."/>
            <person name="Miao W."/>
            <person name="Zhang J."/>
            <person name="Ye Z."/>
            <person name="Miao C."/>
            <person name="Lin Z."/>
            <person name="Wang H."/>
            <person name="Zhou H."/>
            <person name="Yim W.C."/>
            <person name="Priest H.D."/>
            <person name="Zheng C."/>
            <person name="Woodhouse M."/>
            <person name="Edger P.P."/>
            <person name="Guyot R."/>
            <person name="Guo H.B."/>
            <person name="Guo H."/>
            <person name="Zheng G."/>
            <person name="Singh R."/>
            <person name="Sharma A."/>
            <person name="Min X."/>
            <person name="Zheng Y."/>
            <person name="Lee H."/>
            <person name="Gurtowski J."/>
            <person name="Sedlazeck F.J."/>
            <person name="Harkess A."/>
            <person name="McKain M.R."/>
            <person name="Liao Z."/>
            <person name="Fang J."/>
            <person name="Liu J."/>
            <person name="Zhang X."/>
            <person name="Zhang Q."/>
            <person name="Hu W."/>
            <person name="Qin Y."/>
            <person name="Wang K."/>
            <person name="Chen L.Y."/>
            <person name="Shirley N."/>
            <person name="Lin Y.R."/>
            <person name="Liu L.Y."/>
            <person name="Hernandez A.G."/>
            <person name="Wright C.L."/>
            <person name="Bulone V."/>
            <person name="Tuskan G.A."/>
            <person name="Heath K."/>
            <person name="Zee F."/>
            <person name="Moore P.H."/>
            <person name="Sunkar R."/>
            <person name="Leebens-Mack J.H."/>
            <person name="Mockler T."/>
            <person name="Bennetzen J.L."/>
            <person name="Freeling M."/>
            <person name="Sankoff D."/>
            <person name="Paterson A.H."/>
            <person name="Zhu X."/>
            <person name="Yang X."/>
            <person name="Smith J.A."/>
            <person name="Cushman J.C."/>
            <person name="Paull R.E."/>
            <person name="Yu Q."/>
        </authorList>
    </citation>
    <scope>NUCLEOTIDE SEQUENCE [LARGE SCALE GENOMIC DNA]</scope>
    <source>
        <strain evidence="4">cv. F153</strain>
    </source>
</reference>
<dbReference type="Proteomes" id="UP000515123">
    <property type="component" value="Linkage group 13"/>
</dbReference>
<evidence type="ECO:0000256" key="1">
    <source>
        <dbReference type="ARBA" id="ARBA00022729"/>
    </source>
</evidence>
<dbReference type="NCBIfam" id="TIGR01614">
    <property type="entry name" value="PME_inhib"/>
    <property type="match status" value="1"/>
</dbReference>
<name>A0A6P5GA79_ANACO</name>
<dbReference type="SUPFAM" id="SSF101148">
    <property type="entry name" value="Plant invertase/pectin methylesterase inhibitor"/>
    <property type="match status" value="1"/>
</dbReference>
<sequence length="198" mass="20603">MAPLLLFSLLALGLSLRPLAATPSPASPIVVDDDLRRLCSHTSFPDMCLRSLSAKPECNSTNPKAVAGLSIRVAAEAAAAAAAFVSDHLNVAATNETRLWQCLDDCSDFLEDAVEQLDDATVAADVGALDDAHAFLTAAIADADTCDQGCGKKVEAAVTAPATEEVVQALAGATEEFRKFCKISISLTTLSLDANVKI</sequence>
<protein>
    <submittedName>
        <fullName evidence="5">Pectinesterase 3-like</fullName>
    </submittedName>
</protein>
<proteinExistence type="predicted"/>
<accession>A0A6P5GA79</accession>
<feature type="signal peptide" evidence="2">
    <location>
        <begin position="1"/>
        <end position="21"/>
    </location>
</feature>
<dbReference type="GeneID" id="109719774"/>
<dbReference type="InterPro" id="IPR035513">
    <property type="entry name" value="Invertase/methylesterase_inhib"/>
</dbReference>
<keyword evidence="4" id="KW-1185">Reference proteome</keyword>
<dbReference type="PANTHER" id="PTHR31080">
    <property type="entry name" value="PECTINESTERASE INHIBITOR-LIKE"/>
    <property type="match status" value="1"/>
</dbReference>
<feature type="chain" id="PRO_5028341217" evidence="2">
    <location>
        <begin position="22"/>
        <end position="198"/>
    </location>
</feature>
<dbReference type="OrthoDB" id="841681at2759"/>
<dbReference type="RefSeq" id="XP_020102175.1">
    <property type="nucleotide sequence ID" value="XM_020246586.1"/>
</dbReference>
<keyword evidence="1 2" id="KW-0732">Signal</keyword>
<evidence type="ECO:0000313" key="5">
    <source>
        <dbReference type="RefSeq" id="XP_020102175.1"/>
    </source>
</evidence>
<evidence type="ECO:0000256" key="2">
    <source>
        <dbReference type="SAM" id="SignalP"/>
    </source>
</evidence>